<dbReference type="PANTHER" id="PTHR42820:SF1">
    <property type="entry name" value="SHORT-CHAIN DEHYDROGENASE_REDUCTASE FAMILY PROTEIN"/>
    <property type="match status" value="1"/>
</dbReference>
<protein>
    <submittedName>
        <fullName evidence="2">Uncharacterized protein</fullName>
    </submittedName>
</protein>
<dbReference type="AlphaFoldDB" id="A0AA88V180"/>
<keyword evidence="3" id="KW-1185">Reference proteome</keyword>
<organism evidence="2 3">
    <name type="scientific">Escallonia herrerae</name>
    <dbReference type="NCBI Taxonomy" id="1293975"/>
    <lineage>
        <taxon>Eukaryota</taxon>
        <taxon>Viridiplantae</taxon>
        <taxon>Streptophyta</taxon>
        <taxon>Embryophyta</taxon>
        <taxon>Tracheophyta</taxon>
        <taxon>Spermatophyta</taxon>
        <taxon>Magnoliopsida</taxon>
        <taxon>eudicotyledons</taxon>
        <taxon>Gunneridae</taxon>
        <taxon>Pentapetalae</taxon>
        <taxon>asterids</taxon>
        <taxon>campanulids</taxon>
        <taxon>Escalloniales</taxon>
        <taxon>Escalloniaceae</taxon>
        <taxon>Escallonia</taxon>
    </lineage>
</organism>
<dbReference type="SUPFAM" id="SSF51735">
    <property type="entry name" value="NAD(P)-binding Rossmann-fold domains"/>
    <property type="match status" value="1"/>
</dbReference>
<proteinExistence type="inferred from homology"/>
<comment type="similarity">
    <text evidence="1">Belongs to the short-chain dehydrogenases/reductases (SDR) family.</text>
</comment>
<evidence type="ECO:0000256" key="1">
    <source>
        <dbReference type="ARBA" id="ARBA00006484"/>
    </source>
</evidence>
<dbReference type="InterPro" id="IPR002347">
    <property type="entry name" value="SDR_fam"/>
</dbReference>
<dbReference type="Proteomes" id="UP001188597">
    <property type="component" value="Unassembled WGS sequence"/>
</dbReference>
<dbReference type="InterPro" id="IPR036291">
    <property type="entry name" value="NAD(P)-bd_dom_sf"/>
</dbReference>
<accession>A0AA88V180</accession>
<comment type="caution">
    <text evidence="2">The sequence shown here is derived from an EMBL/GenBank/DDBJ whole genome shotgun (WGS) entry which is preliminary data.</text>
</comment>
<name>A0AA88V180_9ASTE</name>
<dbReference type="PANTHER" id="PTHR42820">
    <property type="entry name" value="SHORT-CHAIN DEHYDROGENASE REDUCTASE"/>
    <property type="match status" value="1"/>
</dbReference>
<dbReference type="EMBL" id="JAVXUP010003180">
    <property type="protein sequence ID" value="KAK2999766.1"/>
    <property type="molecule type" value="Genomic_DNA"/>
</dbReference>
<dbReference type="Pfam" id="PF00106">
    <property type="entry name" value="adh_short"/>
    <property type="match status" value="1"/>
</dbReference>
<evidence type="ECO:0000313" key="2">
    <source>
        <dbReference type="EMBL" id="KAK2999766.1"/>
    </source>
</evidence>
<sequence>MYSSLIQSSFHVKTKVHGNSILFRLEGKVAIVTGGASGIGESTTHLFWKSGAKVVIADIQDELGQAISDKLGENVCYIHCDISNEEEVINLVVPPLQNFPPGHNVQQCRHFGPSILEYPGYYKIRP</sequence>
<dbReference type="Gene3D" id="3.40.50.720">
    <property type="entry name" value="NAD(P)-binding Rossmann-like Domain"/>
    <property type="match status" value="1"/>
</dbReference>
<gene>
    <name evidence="2" type="ORF">RJ639_022874</name>
</gene>
<reference evidence="2" key="1">
    <citation type="submission" date="2022-12" db="EMBL/GenBank/DDBJ databases">
        <title>Draft genome assemblies for two species of Escallonia (Escalloniales).</title>
        <authorList>
            <person name="Chanderbali A."/>
            <person name="Dervinis C."/>
            <person name="Anghel I."/>
            <person name="Soltis D."/>
            <person name="Soltis P."/>
            <person name="Zapata F."/>
        </authorList>
    </citation>
    <scope>NUCLEOTIDE SEQUENCE</scope>
    <source>
        <strain evidence="2">UCBG64.0493</strain>
        <tissue evidence="2">Leaf</tissue>
    </source>
</reference>
<evidence type="ECO:0000313" key="3">
    <source>
        <dbReference type="Proteomes" id="UP001188597"/>
    </source>
</evidence>